<dbReference type="AlphaFoldDB" id="A0AAD9T7G4"/>
<proteinExistence type="predicted"/>
<feature type="signal peptide" evidence="1">
    <location>
        <begin position="1"/>
        <end position="17"/>
    </location>
</feature>
<protein>
    <recommendedName>
        <fullName evidence="4">Malate dehydrogenase</fullName>
    </recommendedName>
</protein>
<accession>A0AAD9T7G4</accession>
<reference evidence="2" key="1">
    <citation type="submission" date="2023-06" db="EMBL/GenBank/DDBJ databases">
        <title>Draft genome of Marssonina rosae.</title>
        <authorList>
            <person name="Cheng Q."/>
        </authorList>
    </citation>
    <scope>NUCLEOTIDE SEQUENCE</scope>
    <source>
        <strain evidence="2">R4</strain>
    </source>
</reference>
<comment type="caution">
    <text evidence="2">The sequence shown here is derived from an EMBL/GenBank/DDBJ whole genome shotgun (WGS) entry which is preliminary data.</text>
</comment>
<dbReference type="Pfam" id="PF11937">
    <property type="entry name" value="DUF3455"/>
    <property type="match status" value="1"/>
</dbReference>
<dbReference type="PANTHER" id="PTHR35567">
    <property type="entry name" value="MALATE DEHYDROGENASE (AFU_ORTHOLOGUE AFUA_2G13800)"/>
    <property type="match status" value="1"/>
</dbReference>
<evidence type="ECO:0000313" key="2">
    <source>
        <dbReference type="EMBL" id="KAK2630373.1"/>
    </source>
</evidence>
<dbReference type="EMBL" id="JAUBYV010000001">
    <property type="protein sequence ID" value="KAK2630373.1"/>
    <property type="molecule type" value="Genomic_DNA"/>
</dbReference>
<evidence type="ECO:0000313" key="3">
    <source>
        <dbReference type="Proteomes" id="UP001285354"/>
    </source>
</evidence>
<gene>
    <name evidence="2" type="ORF">QTJ16_001193</name>
</gene>
<evidence type="ECO:0008006" key="4">
    <source>
        <dbReference type="Google" id="ProtNLM"/>
    </source>
</evidence>
<sequence length="260" mass="27087">MLAQLWLVSALCAGALAAPTLTTAGSARKPANRKILSDYFRMLGRKIQAGRDMAEAPVCNMENAVLPVAYPTPLPPVTEGLFLKHVSVGRGTQNYTCDVGNATAIPVATGAVATLYNASCVAAAYPDLLAALSNVSLQFNLTSADQKTLSPSTLSISGHHYFTNTTTPEFNLNTVGLDLGVAPCQKNASVPAPVGATKGQADLGFGTVPWLKLSTRSGATGGLSEVYRVNTAGGNPPTSCIGQPAAFEVQYAAEYWFYAV</sequence>
<dbReference type="InterPro" id="IPR021851">
    <property type="entry name" value="DUF3455"/>
</dbReference>
<organism evidence="2 3">
    <name type="scientific">Diplocarpon rosae</name>
    <dbReference type="NCBI Taxonomy" id="946125"/>
    <lineage>
        <taxon>Eukaryota</taxon>
        <taxon>Fungi</taxon>
        <taxon>Dikarya</taxon>
        <taxon>Ascomycota</taxon>
        <taxon>Pezizomycotina</taxon>
        <taxon>Leotiomycetes</taxon>
        <taxon>Helotiales</taxon>
        <taxon>Drepanopezizaceae</taxon>
        <taxon>Diplocarpon</taxon>
    </lineage>
</organism>
<dbReference type="PANTHER" id="PTHR35567:SF1">
    <property type="entry name" value="CONSERVED FUNGAL PROTEIN (AFU_ORTHOLOGUE AFUA_1G14230)"/>
    <property type="match status" value="1"/>
</dbReference>
<keyword evidence="1" id="KW-0732">Signal</keyword>
<evidence type="ECO:0000256" key="1">
    <source>
        <dbReference type="SAM" id="SignalP"/>
    </source>
</evidence>
<keyword evidence="3" id="KW-1185">Reference proteome</keyword>
<feature type="chain" id="PRO_5041973818" description="Malate dehydrogenase" evidence="1">
    <location>
        <begin position="18"/>
        <end position="260"/>
    </location>
</feature>
<name>A0AAD9T7G4_9HELO</name>
<dbReference type="Proteomes" id="UP001285354">
    <property type="component" value="Unassembled WGS sequence"/>
</dbReference>